<evidence type="ECO:0000313" key="2">
    <source>
        <dbReference type="EMBL" id="MFC5139838.1"/>
    </source>
</evidence>
<dbReference type="SUPFAM" id="SSF53474">
    <property type="entry name" value="alpha/beta-Hydrolases"/>
    <property type="match status" value="1"/>
</dbReference>
<dbReference type="Gene3D" id="3.40.50.1820">
    <property type="entry name" value="alpha/beta hydrolase"/>
    <property type="match status" value="1"/>
</dbReference>
<dbReference type="Proteomes" id="UP001596175">
    <property type="component" value="Unassembled WGS sequence"/>
</dbReference>
<sequence length="447" mass="47321">MIFDDREDAGRRLADRLREQTGGDVVVLGVARSGVPVAAVVARALDAPLDVVVTRKLGVPFQPGAALGAVGEHGTRVVDDDLARTVGTSEAELAEVERREREAVTRIVERYRSVRPRESLAGRTAVVVDDGAITGSSARAACRTVRARGAARVVLAVPVCPRDALPALEEAADEVVTLEVARELRAIGEAYAVHPPVDDDEVVAVLRSRAPVRSTGPIDGEPVAHVDVRVGQASVAGHLVVPVEATGLIVFAHASGSGRFDPRHRETARCLRAAGLATLVVDLLTPREEIVRERVFHTGMLATRLAAVVADVRDRPVCRGLPIGLLVERTAAAAALAVAGRVDVAAVVCCNGRPDLAARELPRITAPVLLVVGDRDPVLVELNRRARQALAPTSRLRVVMDTGAIDGEHAAPTRAAELACDWFARHLPRATAPLDDRAPRAVVRVGS</sequence>
<gene>
    <name evidence="2" type="ORF">ACFPK1_16475</name>
</gene>
<proteinExistence type="predicted"/>
<reference evidence="3" key="1">
    <citation type="journal article" date="2019" name="Int. J. Syst. Evol. Microbiol.">
        <title>The Global Catalogue of Microorganisms (GCM) 10K type strain sequencing project: providing services to taxonomists for standard genome sequencing and annotation.</title>
        <authorList>
            <consortium name="The Broad Institute Genomics Platform"/>
            <consortium name="The Broad Institute Genome Sequencing Center for Infectious Disease"/>
            <person name="Wu L."/>
            <person name="Ma J."/>
        </authorList>
    </citation>
    <scope>NUCLEOTIDE SEQUENCE [LARGE SCALE GENOMIC DNA]</scope>
    <source>
        <strain evidence="3">XZYJ18</strain>
    </source>
</reference>
<evidence type="ECO:0000259" key="1">
    <source>
        <dbReference type="Pfam" id="PF00156"/>
    </source>
</evidence>
<keyword evidence="3" id="KW-1185">Reference proteome</keyword>
<dbReference type="CDD" id="cd06223">
    <property type="entry name" value="PRTases_typeI"/>
    <property type="match status" value="1"/>
</dbReference>
<dbReference type="SUPFAM" id="SSF53271">
    <property type="entry name" value="PRTase-like"/>
    <property type="match status" value="1"/>
</dbReference>
<keyword evidence="2" id="KW-0328">Glycosyltransferase</keyword>
<dbReference type="Pfam" id="PF00156">
    <property type="entry name" value="Pribosyltran"/>
    <property type="match status" value="1"/>
</dbReference>
<dbReference type="InterPro" id="IPR000836">
    <property type="entry name" value="PRTase_dom"/>
</dbReference>
<dbReference type="RefSeq" id="WP_378022020.1">
    <property type="nucleotide sequence ID" value="NZ_JBHSKG010000008.1"/>
</dbReference>
<protein>
    <submittedName>
        <fullName evidence="2">Phosphoribosyltransferase family protein</fullName>
    </submittedName>
</protein>
<accession>A0ABV9ZE28</accession>
<keyword evidence="2" id="KW-0808">Transferase</keyword>
<organism evidence="2 3">
    <name type="scientific">Actinomycetospora rhizophila</name>
    <dbReference type="NCBI Taxonomy" id="1416876"/>
    <lineage>
        <taxon>Bacteria</taxon>
        <taxon>Bacillati</taxon>
        <taxon>Actinomycetota</taxon>
        <taxon>Actinomycetes</taxon>
        <taxon>Pseudonocardiales</taxon>
        <taxon>Pseudonocardiaceae</taxon>
        <taxon>Actinomycetospora</taxon>
    </lineage>
</organism>
<dbReference type="InterPro" id="IPR029058">
    <property type="entry name" value="AB_hydrolase_fold"/>
</dbReference>
<dbReference type="EMBL" id="JBHSKG010000008">
    <property type="protein sequence ID" value="MFC5139838.1"/>
    <property type="molecule type" value="Genomic_DNA"/>
</dbReference>
<name>A0ABV9ZE28_9PSEU</name>
<dbReference type="Gene3D" id="3.30.1310.20">
    <property type="entry name" value="PRTase-like"/>
    <property type="match status" value="1"/>
</dbReference>
<feature type="domain" description="Phosphoribosyltransferase" evidence="1">
    <location>
        <begin position="6"/>
        <end position="170"/>
    </location>
</feature>
<comment type="caution">
    <text evidence="2">The sequence shown here is derived from an EMBL/GenBank/DDBJ whole genome shotgun (WGS) entry which is preliminary data.</text>
</comment>
<evidence type="ECO:0000313" key="3">
    <source>
        <dbReference type="Proteomes" id="UP001596175"/>
    </source>
</evidence>
<dbReference type="GO" id="GO:0016757">
    <property type="term" value="F:glycosyltransferase activity"/>
    <property type="evidence" value="ECO:0007669"/>
    <property type="project" value="UniProtKB-KW"/>
</dbReference>
<dbReference type="InterPro" id="IPR029057">
    <property type="entry name" value="PRTase-like"/>
</dbReference>
<dbReference type="Gene3D" id="3.40.50.2020">
    <property type="match status" value="1"/>
</dbReference>